<evidence type="ECO:0000313" key="5">
    <source>
        <dbReference type="EMBL" id="MBE6093361.1"/>
    </source>
</evidence>
<accession>A0A927WRU8</accession>
<gene>
    <name evidence="5" type="ORF">E7201_09390</name>
</gene>
<dbReference type="InterPro" id="IPR013196">
    <property type="entry name" value="HTH_11"/>
</dbReference>
<dbReference type="InterPro" id="IPR036388">
    <property type="entry name" value="WH-like_DNA-bd_sf"/>
</dbReference>
<sequence length="535" mass="62191">MFLIPAFTQEQIQLNTRTVCYFINTCTNMRQNLRKHITARPERRFLMLPILEKNLQKEYTLLCLLDSEDRYFSCQELAAQLGLSERTVYKHLQNLINRLEKIPAAELTITRSAALGIHLQRASWLSIHSIYAEFAQKSLIYDFFHSIFLETTDTTTAFCLNHFVSTASLYRSLSPMRQTLTDFSLHLSASDMRLTGEEMQIRYFYNNFYLQIFRGYGWPFPGISRQLIMNTIDDILSSLDAHMNVNDKKHFSYWLAVIAQRISLHHSLPSPLPVNLGLNNEAYHACKSSIRRFFQRLHLTASDAECQFIFYLLHAFPFGMNIQQRLFAAARDVRGFDCLPLTATDHFLAVFARYFPQWIGMGSSSFRLKLHRLHFHGALLRGSSDLLERYPFLKSYAQNYPGFARNMHTLFAALSPHTCGQCFADERYLLPHYILLCSQSFDLTACEPAIKLALLTDYGPIYEEKIKKEIISRFRDDFHLQFVTTCQEYDILITNLPARIHTANTLTLAIHTAFNPREWHLLRQLLRQAQTAQLS</sequence>
<reference evidence="5" key="1">
    <citation type="submission" date="2019-04" db="EMBL/GenBank/DDBJ databases">
        <title>Evolution of Biomass-Degrading Anaerobic Consortia Revealed by Metagenomics.</title>
        <authorList>
            <person name="Peng X."/>
        </authorList>
    </citation>
    <scope>NUCLEOTIDE SEQUENCE</scope>
    <source>
        <strain evidence="5">SIG240</strain>
    </source>
</reference>
<feature type="domain" description="Helix-turn-helix type 11" evidence="4">
    <location>
        <begin position="61"/>
        <end position="99"/>
    </location>
</feature>
<evidence type="ECO:0000256" key="2">
    <source>
        <dbReference type="ARBA" id="ARBA00023163"/>
    </source>
</evidence>
<dbReference type="InterPro" id="IPR050661">
    <property type="entry name" value="BglG_antiterminators"/>
</dbReference>
<feature type="domain" description="Mga helix-turn-helix" evidence="3">
    <location>
        <begin position="126"/>
        <end position="209"/>
    </location>
</feature>
<dbReference type="PANTHER" id="PTHR30185:SF18">
    <property type="entry name" value="TRANSCRIPTIONAL REGULATOR MTLR"/>
    <property type="match status" value="1"/>
</dbReference>
<comment type="caution">
    <text evidence="5">The sequence shown here is derived from an EMBL/GenBank/DDBJ whole genome shotgun (WGS) entry which is preliminary data.</text>
</comment>
<keyword evidence="2" id="KW-0804">Transcription</keyword>
<dbReference type="Gene3D" id="1.10.10.10">
    <property type="entry name" value="Winged helix-like DNA-binding domain superfamily/Winged helix DNA-binding domain"/>
    <property type="match status" value="2"/>
</dbReference>
<name>A0A927WRU8_SELRU</name>
<dbReference type="Pfam" id="PF05043">
    <property type="entry name" value="Mga"/>
    <property type="match status" value="1"/>
</dbReference>
<keyword evidence="1" id="KW-0805">Transcription regulation</keyword>
<dbReference type="InterPro" id="IPR007737">
    <property type="entry name" value="Mga_HTH"/>
</dbReference>
<evidence type="ECO:0000256" key="1">
    <source>
        <dbReference type="ARBA" id="ARBA00023015"/>
    </source>
</evidence>
<organism evidence="5 6">
    <name type="scientific">Selenomonas ruminantium</name>
    <dbReference type="NCBI Taxonomy" id="971"/>
    <lineage>
        <taxon>Bacteria</taxon>
        <taxon>Bacillati</taxon>
        <taxon>Bacillota</taxon>
        <taxon>Negativicutes</taxon>
        <taxon>Selenomonadales</taxon>
        <taxon>Selenomonadaceae</taxon>
        <taxon>Selenomonas</taxon>
    </lineage>
</organism>
<proteinExistence type="predicted"/>
<dbReference type="Pfam" id="PF08279">
    <property type="entry name" value="HTH_11"/>
    <property type="match status" value="1"/>
</dbReference>
<dbReference type="AlphaFoldDB" id="A0A927WRU8"/>
<dbReference type="Proteomes" id="UP000761380">
    <property type="component" value="Unassembled WGS sequence"/>
</dbReference>
<dbReference type="EMBL" id="SVBY01000076">
    <property type="protein sequence ID" value="MBE6093361.1"/>
    <property type="molecule type" value="Genomic_DNA"/>
</dbReference>
<evidence type="ECO:0000313" key="6">
    <source>
        <dbReference type="Proteomes" id="UP000761380"/>
    </source>
</evidence>
<evidence type="ECO:0000259" key="3">
    <source>
        <dbReference type="Pfam" id="PF05043"/>
    </source>
</evidence>
<protein>
    <submittedName>
        <fullName evidence="5">HTH domain-containing protein</fullName>
    </submittedName>
</protein>
<evidence type="ECO:0000259" key="4">
    <source>
        <dbReference type="Pfam" id="PF08279"/>
    </source>
</evidence>
<dbReference type="PANTHER" id="PTHR30185">
    <property type="entry name" value="CRYPTIC BETA-GLUCOSIDE BGL OPERON ANTITERMINATOR"/>
    <property type="match status" value="1"/>
</dbReference>